<dbReference type="OrthoDB" id="10592563at2759"/>
<dbReference type="EMBL" id="KZ772743">
    <property type="protein sequence ID" value="PTQ35392.1"/>
    <property type="molecule type" value="Genomic_DNA"/>
</dbReference>
<gene>
    <name evidence="1" type="ORF">MARPO_0071s0011</name>
</gene>
<evidence type="ECO:0000313" key="1">
    <source>
        <dbReference type="EMBL" id="PTQ35393.1"/>
    </source>
</evidence>
<proteinExistence type="predicted"/>
<organism evidence="1 2">
    <name type="scientific">Marchantia polymorpha</name>
    <name type="common">Common liverwort</name>
    <name type="synonym">Marchantia aquatica</name>
    <dbReference type="NCBI Taxonomy" id="3197"/>
    <lineage>
        <taxon>Eukaryota</taxon>
        <taxon>Viridiplantae</taxon>
        <taxon>Streptophyta</taxon>
        <taxon>Embryophyta</taxon>
        <taxon>Marchantiophyta</taxon>
        <taxon>Marchantiopsida</taxon>
        <taxon>Marchantiidae</taxon>
        <taxon>Marchantiales</taxon>
        <taxon>Marchantiaceae</taxon>
        <taxon>Marchantia</taxon>
    </lineage>
</organism>
<dbReference type="AlphaFoldDB" id="A0A2R6WNH2"/>
<reference evidence="2" key="1">
    <citation type="journal article" date="2017" name="Cell">
        <title>Insights into land plant evolution garnered from the Marchantia polymorpha genome.</title>
        <authorList>
            <person name="Bowman J.L."/>
            <person name="Kohchi T."/>
            <person name="Yamato K.T."/>
            <person name="Jenkins J."/>
            <person name="Shu S."/>
            <person name="Ishizaki K."/>
            <person name="Yamaoka S."/>
            <person name="Nishihama R."/>
            <person name="Nakamura Y."/>
            <person name="Berger F."/>
            <person name="Adam C."/>
            <person name="Aki S.S."/>
            <person name="Althoff F."/>
            <person name="Araki T."/>
            <person name="Arteaga-Vazquez M.A."/>
            <person name="Balasubrmanian S."/>
            <person name="Barry K."/>
            <person name="Bauer D."/>
            <person name="Boehm C.R."/>
            <person name="Briginshaw L."/>
            <person name="Caballero-Perez J."/>
            <person name="Catarino B."/>
            <person name="Chen F."/>
            <person name="Chiyoda S."/>
            <person name="Chovatia M."/>
            <person name="Davies K.M."/>
            <person name="Delmans M."/>
            <person name="Demura T."/>
            <person name="Dierschke T."/>
            <person name="Dolan L."/>
            <person name="Dorantes-Acosta A.E."/>
            <person name="Eklund D.M."/>
            <person name="Florent S.N."/>
            <person name="Flores-Sandoval E."/>
            <person name="Fujiyama A."/>
            <person name="Fukuzawa H."/>
            <person name="Galik B."/>
            <person name="Grimanelli D."/>
            <person name="Grimwood J."/>
            <person name="Grossniklaus U."/>
            <person name="Hamada T."/>
            <person name="Haseloff J."/>
            <person name="Hetherington A.J."/>
            <person name="Higo A."/>
            <person name="Hirakawa Y."/>
            <person name="Hundley H.N."/>
            <person name="Ikeda Y."/>
            <person name="Inoue K."/>
            <person name="Inoue S.I."/>
            <person name="Ishida S."/>
            <person name="Jia Q."/>
            <person name="Kakita M."/>
            <person name="Kanazawa T."/>
            <person name="Kawai Y."/>
            <person name="Kawashima T."/>
            <person name="Kennedy M."/>
            <person name="Kinose K."/>
            <person name="Kinoshita T."/>
            <person name="Kohara Y."/>
            <person name="Koide E."/>
            <person name="Komatsu K."/>
            <person name="Kopischke S."/>
            <person name="Kubo M."/>
            <person name="Kyozuka J."/>
            <person name="Lagercrantz U."/>
            <person name="Lin S.S."/>
            <person name="Lindquist E."/>
            <person name="Lipzen A.M."/>
            <person name="Lu C.W."/>
            <person name="De Luna E."/>
            <person name="Martienssen R.A."/>
            <person name="Minamino N."/>
            <person name="Mizutani M."/>
            <person name="Mizutani M."/>
            <person name="Mochizuki N."/>
            <person name="Monte I."/>
            <person name="Mosher R."/>
            <person name="Nagasaki H."/>
            <person name="Nakagami H."/>
            <person name="Naramoto S."/>
            <person name="Nishitani K."/>
            <person name="Ohtani M."/>
            <person name="Okamoto T."/>
            <person name="Okumura M."/>
            <person name="Phillips J."/>
            <person name="Pollak B."/>
            <person name="Reinders A."/>
            <person name="Rovekamp M."/>
            <person name="Sano R."/>
            <person name="Sawa S."/>
            <person name="Schmid M.W."/>
            <person name="Shirakawa M."/>
            <person name="Solano R."/>
            <person name="Spunde A."/>
            <person name="Suetsugu N."/>
            <person name="Sugano S."/>
            <person name="Sugiyama A."/>
            <person name="Sun R."/>
            <person name="Suzuki Y."/>
            <person name="Takenaka M."/>
            <person name="Takezawa D."/>
            <person name="Tomogane H."/>
            <person name="Tsuzuki M."/>
            <person name="Ueda T."/>
            <person name="Umeda M."/>
            <person name="Ward J.M."/>
            <person name="Watanabe Y."/>
            <person name="Yazaki K."/>
            <person name="Yokoyama R."/>
            <person name="Yoshitake Y."/>
            <person name="Yotsui I."/>
            <person name="Zachgo S."/>
            <person name="Schmutz J."/>
        </authorList>
    </citation>
    <scope>NUCLEOTIDE SEQUENCE [LARGE SCALE GENOMIC DNA]</scope>
    <source>
        <strain evidence="2">Tak-1</strain>
    </source>
</reference>
<keyword evidence="2" id="KW-1185">Reference proteome</keyword>
<dbReference type="Proteomes" id="UP000244005">
    <property type="component" value="Unassembled WGS sequence"/>
</dbReference>
<reference evidence="1" key="2">
    <citation type="submission" date="2017-12" db="EMBL/GenBank/DDBJ databases">
        <title>WGS assembly of Marchantia polymorpha.</title>
        <authorList>
            <person name="Bowman J.L."/>
            <person name="Kohchi T."/>
            <person name="Yamato K.T."/>
            <person name="Jenkins J."/>
            <person name="Shu S."/>
            <person name="Ishizaki K."/>
            <person name="Yamaoka S."/>
            <person name="Nishihama R."/>
            <person name="Nakamura Y."/>
            <person name="Berger F."/>
            <person name="Adam C."/>
            <person name="Aki S.S."/>
            <person name="Althoff F."/>
            <person name="Araki T."/>
            <person name="Arteaga-Vazquez M.A."/>
            <person name="Balasubrmanian S."/>
            <person name="Bauer D."/>
            <person name="Boehm C.R."/>
            <person name="Briginshaw L."/>
            <person name="Caballero-Perez J."/>
            <person name="Catarino B."/>
            <person name="Chen F."/>
            <person name="Chiyoda S."/>
            <person name="Chovatia M."/>
            <person name="Davies K.M."/>
            <person name="Delmans M."/>
            <person name="Demura T."/>
            <person name="Dierschke T."/>
            <person name="Dolan L."/>
            <person name="Dorantes-Acosta A.E."/>
            <person name="Eklund D.M."/>
            <person name="Florent S.N."/>
            <person name="Flores-Sandoval E."/>
            <person name="Fujiyama A."/>
            <person name="Fukuzawa H."/>
            <person name="Galik B."/>
            <person name="Grimanelli D."/>
            <person name="Grimwood J."/>
            <person name="Grossniklaus U."/>
            <person name="Hamada T."/>
            <person name="Haseloff J."/>
            <person name="Hetherington A.J."/>
            <person name="Higo A."/>
            <person name="Hirakawa Y."/>
            <person name="Hundley H.N."/>
            <person name="Ikeda Y."/>
            <person name="Inoue K."/>
            <person name="Inoue S."/>
            <person name="Ishida S."/>
            <person name="Jia Q."/>
            <person name="Kakita M."/>
            <person name="Kanazawa T."/>
            <person name="Kawai Y."/>
            <person name="Kawashima T."/>
            <person name="Kennedy M."/>
            <person name="Kinose K."/>
            <person name="Kinoshita T."/>
            <person name="Kohara Y."/>
            <person name="Koide E."/>
            <person name="Komatsu K."/>
            <person name="Kopischke S."/>
            <person name="Kubo M."/>
            <person name="Kyozuka J."/>
            <person name="Lagercrantz U."/>
            <person name="Lin S.S."/>
            <person name="Lindquist E."/>
            <person name="Lipzen A.M."/>
            <person name="Lu C."/>
            <person name="Luna E.D."/>
            <person name="Martienssen R.A."/>
            <person name="Minamino N."/>
            <person name="Mizutani M."/>
            <person name="Mizutani M."/>
            <person name="Mochizuki N."/>
            <person name="Monte I."/>
            <person name="Mosher R."/>
            <person name="Nagasaki H."/>
            <person name="Nakagami H."/>
            <person name="Naramoto S."/>
            <person name="Nishitani K."/>
            <person name="Ohtani M."/>
            <person name="Okamoto T."/>
            <person name="Okumura M."/>
            <person name="Phillips J."/>
            <person name="Pollak B."/>
            <person name="Reinders A."/>
            <person name="Roevekamp M."/>
            <person name="Sano R."/>
            <person name="Sawa S."/>
            <person name="Schmid M.W."/>
            <person name="Shirakawa M."/>
            <person name="Solano R."/>
            <person name="Spunde A."/>
            <person name="Suetsugu N."/>
            <person name="Sugano S."/>
            <person name="Sugiyama A."/>
            <person name="Sun R."/>
            <person name="Suzuki Y."/>
            <person name="Takenaka M."/>
            <person name="Takezawa D."/>
            <person name="Tomogane H."/>
            <person name="Tsuzuki M."/>
            <person name="Ueda T."/>
            <person name="Umeda M."/>
            <person name="Ward J.M."/>
            <person name="Watanabe Y."/>
            <person name="Yazaki K."/>
            <person name="Yokoyama R."/>
            <person name="Yoshitake Y."/>
            <person name="Yotsui I."/>
            <person name="Zachgo S."/>
            <person name="Schmutz J."/>
        </authorList>
    </citation>
    <scope>NUCLEOTIDE SEQUENCE [LARGE SCALE GENOMIC DNA]</scope>
    <source>
        <strain evidence="1">Tak-1</strain>
    </source>
</reference>
<name>A0A2R6WNH2_MARPO</name>
<sequence length="171" mass="19554">MRGSSFRFRFVSVGSSSTSRTVETTVRRGPTAASCRSKMVVRWPWLQRIARSDCHAGKRKCWKVYTYAGKPESRTALLSFQRAENSVQILRNALLSAPRAWRQADESTTSGPSRRFYDSRHKRTVSDVLLAWLARSAVFVARVRTQHERQPASYHVTRLVDSSAEPLHVTW</sequence>
<accession>A0A2R6WNH2</accession>
<evidence type="ECO:0000313" key="2">
    <source>
        <dbReference type="Proteomes" id="UP000244005"/>
    </source>
</evidence>
<dbReference type="Gramene" id="Mp5g15990.2">
    <property type="protein sequence ID" value="Mp5g15990.2.cds1"/>
    <property type="gene ID" value="Mp5g15990"/>
</dbReference>
<dbReference type="EMBL" id="KZ772743">
    <property type="protein sequence ID" value="PTQ35393.1"/>
    <property type="molecule type" value="Genomic_DNA"/>
</dbReference>
<protein>
    <submittedName>
        <fullName evidence="1">Uncharacterized protein</fullName>
    </submittedName>
</protein>
<dbReference type="Gramene" id="Mp5g15990.1">
    <property type="protein sequence ID" value="Mp5g15990.1.cds1"/>
    <property type="gene ID" value="Mp5g15990"/>
</dbReference>